<gene>
    <name evidence="4" type="primary">KTI12</name>
    <name evidence="4" type="ORF">Q9L58_005201</name>
</gene>
<evidence type="ECO:0000256" key="2">
    <source>
        <dbReference type="ARBA" id="ARBA00022840"/>
    </source>
</evidence>
<accession>A0ABR3GIU6</accession>
<dbReference type="SUPFAM" id="SSF52540">
    <property type="entry name" value="P-loop containing nucleoside triphosphate hydrolases"/>
    <property type="match status" value="1"/>
</dbReference>
<reference evidence="4 5" key="1">
    <citation type="submission" date="2024-02" db="EMBL/GenBank/DDBJ databases">
        <title>Discinaceae phylogenomics.</title>
        <authorList>
            <person name="Dirks A.C."/>
            <person name="James T.Y."/>
        </authorList>
    </citation>
    <scope>NUCLEOTIDE SEQUENCE [LARGE SCALE GENOMIC DNA]</scope>
    <source>
        <strain evidence="4 5">ACD0624</strain>
    </source>
</reference>
<dbReference type="InterPro" id="IPR027417">
    <property type="entry name" value="P-loop_NTPase"/>
</dbReference>
<proteinExistence type="inferred from homology"/>
<dbReference type="PANTHER" id="PTHR12435">
    <property type="match status" value="1"/>
</dbReference>
<dbReference type="InterPro" id="IPR013641">
    <property type="entry name" value="KTI12/PSTK"/>
</dbReference>
<protein>
    <submittedName>
        <fullName evidence="4">Kti12, chromatin associated</fullName>
    </submittedName>
</protein>
<comment type="caution">
    <text evidence="4">The sequence shown here is derived from an EMBL/GenBank/DDBJ whole genome shotgun (WGS) entry which is preliminary data.</text>
</comment>
<dbReference type="EMBL" id="JBBBZM010000061">
    <property type="protein sequence ID" value="KAL0635859.1"/>
    <property type="molecule type" value="Genomic_DNA"/>
</dbReference>
<keyword evidence="2" id="KW-0067">ATP-binding</keyword>
<keyword evidence="1" id="KW-0547">Nucleotide-binding</keyword>
<keyword evidence="5" id="KW-1185">Reference proteome</keyword>
<name>A0ABR3GIU6_9PEZI</name>
<dbReference type="Gene3D" id="3.40.50.300">
    <property type="entry name" value="P-loop containing nucleotide triphosphate hydrolases"/>
    <property type="match status" value="1"/>
</dbReference>
<dbReference type="Proteomes" id="UP001447188">
    <property type="component" value="Unassembled WGS sequence"/>
</dbReference>
<evidence type="ECO:0000256" key="1">
    <source>
        <dbReference type="ARBA" id="ARBA00022741"/>
    </source>
</evidence>
<evidence type="ECO:0000313" key="4">
    <source>
        <dbReference type="EMBL" id="KAL0635859.1"/>
    </source>
</evidence>
<sequence>MPLIIISGYPRSGKTTRARQLQSFFASQIAAAPASSPASRLRVHLVNTESLHIPRTVYRDARSEKEARATEYSAVKRLLSAEDVVIADGLNYIKGFRYQLFCEAKALQTPSCVVHVAAPVDVCRGNNSSTSSSSTDNGDNDGNNYPEDVFDNLVFRFEEPNGMARWDSPLFTVPHVDATPDLLGIWDAVARGAKVVPNHATVLKPPAENDYLYELDKTTQEIVAVVLEHQRSAGDGGGSLPVAECEVVLELPARTVTVAQLQRVRRQFVSLNRQHSVGKRRIRELFVEYVNREFR</sequence>
<organism evidence="4 5">
    <name type="scientific">Discina gigas</name>
    <dbReference type="NCBI Taxonomy" id="1032678"/>
    <lineage>
        <taxon>Eukaryota</taxon>
        <taxon>Fungi</taxon>
        <taxon>Dikarya</taxon>
        <taxon>Ascomycota</taxon>
        <taxon>Pezizomycotina</taxon>
        <taxon>Pezizomycetes</taxon>
        <taxon>Pezizales</taxon>
        <taxon>Discinaceae</taxon>
        <taxon>Discina</taxon>
    </lineage>
</organism>
<evidence type="ECO:0000313" key="5">
    <source>
        <dbReference type="Proteomes" id="UP001447188"/>
    </source>
</evidence>
<dbReference type="Pfam" id="PF08433">
    <property type="entry name" value="KTI12"/>
    <property type="match status" value="1"/>
</dbReference>
<evidence type="ECO:0000256" key="3">
    <source>
        <dbReference type="ARBA" id="ARBA00025768"/>
    </source>
</evidence>
<comment type="similarity">
    <text evidence="3">Belongs to the KTI12 family.</text>
</comment>